<feature type="compositionally biased region" description="Polar residues" evidence="2">
    <location>
        <begin position="1341"/>
        <end position="1351"/>
    </location>
</feature>
<evidence type="ECO:0000313" key="5">
    <source>
        <dbReference type="Proteomes" id="UP001233999"/>
    </source>
</evidence>
<proteinExistence type="predicted"/>
<comment type="caution">
    <text evidence="4">The sequence shown here is derived from an EMBL/GenBank/DDBJ whole genome shotgun (WGS) entry which is preliminary data.</text>
</comment>
<keyword evidence="1" id="KW-0343">GTPase activation</keyword>
<dbReference type="InterPro" id="IPR008936">
    <property type="entry name" value="Rho_GTPase_activation_prot"/>
</dbReference>
<dbReference type="PROSITE" id="PS50238">
    <property type="entry name" value="RHOGAP"/>
    <property type="match status" value="1"/>
</dbReference>
<reference evidence="4" key="1">
    <citation type="journal article" date="2023" name="IScience">
        <title>Live-bearing cockroach genome reveals convergent evolutionary mechanisms linked to viviparity in insects and beyond.</title>
        <authorList>
            <person name="Fouks B."/>
            <person name="Harrison M.C."/>
            <person name="Mikhailova A.A."/>
            <person name="Marchal E."/>
            <person name="English S."/>
            <person name="Carruthers M."/>
            <person name="Jennings E.C."/>
            <person name="Chiamaka E.L."/>
            <person name="Frigard R.A."/>
            <person name="Pippel M."/>
            <person name="Attardo G.M."/>
            <person name="Benoit J.B."/>
            <person name="Bornberg-Bauer E."/>
            <person name="Tobe S.S."/>
        </authorList>
    </citation>
    <scope>NUCLEOTIDE SEQUENCE</scope>
    <source>
        <strain evidence="4">Stay&amp;Tobe</strain>
    </source>
</reference>
<dbReference type="SUPFAM" id="SSF48350">
    <property type="entry name" value="GTPase activation domain, GAP"/>
    <property type="match status" value="1"/>
</dbReference>
<dbReference type="InterPro" id="IPR000198">
    <property type="entry name" value="RhoGAP_dom"/>
</dbReference>
<feature type="region of interest" description="Disordered" evidence="2">
    <location>
        <begin position="677"/>
        <end position="705"/>
    </location>
</feature>
<sequence>NAFDEDRVPALYEDEAILQDIHSVASLLKMYFRELPNPLCTYQLYHTFVSAVQSSQEEGYRLLRMRDAVQKLPPPHYRTLEYLMRHLARVAERGHMTGMTPRNVAIVWAPNLLRCKELEVGGVAALQGVGVQAVVTEFLVCYTDLIFCDGLPPLTNMPQPQVTPKRSRPKSLAISTPTKLLSLEEARTRALLSSGKVDQEYIEVGGGPANLPAKYHTVIELPGSGRKRSGTSSKRSPLGWKSFFSKSGRKSSGPQQRKASTPSELGLNQMSPLRSNYKKGYEEKAVTENELAQGRRRLRPVKSAESLASGANSCRNSAALELESQPSTEQNSDHDTLSPGPASNKSSGHSRSVSHDSYFDHLAETPVHPAARPSQLTEETEDHFSSSLDLSEIQLNFDLEESEMRIFSEDETFVSTSGTPNHGISVTKTCSKRVPVPRARPEDPLSGCPSTDPSPKKQKTCAAPISPQGSTRSKRSRLEEQLACSATDLRYIDSQSPENQQQLLVQAEVHPHHPYVNIPETKPLSSNSPPATTTESPPNTATSISAHTNNTSPSLAEATVSDNESFTLHSSDFEHKLTPSPATPSSAKYHRLGAPSLSPSPTPTPRLTPNLDGENSYENMLAQATQFSGTRYENVPGPSNVELSSSDSSVCISKYVNLIQNNGVYEPIEGESVEYEPVDVPSPEESCTGSGCQMSRTPDGSLENNSFKRTPDGSLDNYWQNKKLTAVKTAEKYEHCSIGDTSSSSAVFTTLNAGTSCPRGEQKQNPEDKVVYQQVKYFRRSIHEVNQLLGDSDQLQETSETGITQMEEGETNHDEPQETDSEVCEDSQNCVTECDASCDNETGMDSKEDSVLGSDFCDSVIVDDVVVQLRHPERRTSESSQSSPEHRRSSGLDPNPNRRKFESEIGRDVMNQQPQKNTTKCNVRELLSKFETSPTTTPEEPHFPAPTMQQRHSRKIDSHSNRVFSSVSPNLSRKECSVISTTPKVSRRSDPNPHNTPNSALPPCVRASGQDEGQLVRVQTSPDINDTQEHREMSTDTILLATVDLDDPQRRERIERYKEERRLFLREKYRSESFRGERDEILQRLKQKAGKTASSPTTDEPMEMSRSVIAGERVRSNSFRERLSGTLERARERRFARSPKERDSDQSSPEHSLSHLERRSKRGSDDSENSRHRRSSTGPTSDDVERVTSRVRSHLEDKSRPSALRSSKVHVSVPETKRHFSSSQIEPTVELRRTPGVTERLTKSYDGSARKRSNDKSEVSPEHPEVEIRLSSRGKLGEAEKRPASIPTRSPEHRVTNDSPRQKSSTDCSGRQTSPSYCIRDMAALFENRRDPPSQPPSRPTATGKQYLSSV</sequence>
<feature type="compositionally biased region" description="Basic and acidic residues" evidence="2">
    <location>
        <begin position="1112"/>
        <end position="1145"/>
    </location>
</feature>
<keyword evidence="5" id="KW-1185">Reference proteome</keyword>
<feature type="compositionally biased region" description="Polar residues" evidence="2">
    <location>
        <begin position="1297"/>
        <end position="1316"/>
    </location>
</feature>
<evidence type="ECO:0000256" key="2">
    <source>
        <dbReference type="SAM" id="MobiDB-lite"/>
    </source>
</evidence>
<feature type="region of interest" description="Disordered" evidence="2">
    <location>
        <begin position="805"/>
        <end position="824"/>
    </location>
</feature>
<feature type="compositionally biased region" description="Polar residues" evidence="2">
    <location>
        <begin position="910"/>
        <end position="921"/>
    </location>
</feature>
<feature type="compositionally biased region" description="Polar residues" evidence="2">
    <location>
        <begin position="413"/>
        <end position="429"/>
    </location>
</feature>
<feature type="region of interest" description="Disordered" evidence="2">
    <location>
        <begin position="222"/>
        <end position="354"/>
    </location>
</feature>
<feature type="compositionally biased region" description="Polar residues" evidence="2">
    <location>
        <begin position="523"/>
        <end position="570"/>
    </location>
</feature>
<dbReference type="PANTHER" id="PTHR15729:SF10">
    <property type="entry name" value="GTPASE-ACTIVATING PROTEIN CDGAPR"/>
    <property type="match status" value="1"/>
</dbReference>
<gene>
    <name evidence="4" type="ORF">L9F63_014208</name>
</gene>
<evidence type="ECO:0000313" key="4">
    <source>
        <dbReference type="EMBL" id="KAJ9594366.1"/>
    </source>
</evidence>
<dbReference type="Pfam" id="PF00620">
    <property type="entry name" value="RhoGAP"/>
    <property type="match status" value="1"/>
</dbReference>
<feature type="compositionally biased region" description="Polar residues" evidence="2">
    <location>
        <begin position="254"/>
        <end position="274"/>
    </location>
</feature>
<accession>A0AAD8A8B0</accession>
<feature type="compositionally biased region" description="Basic and acidic residues" evidence="2">
    <location>
        <begin position="1183"/>
        <end position="1200"/>
    </location>
</feature>
<feature type="non-terminal residue" evidence="4">
    <location>
        <position position="1"/>
    </location>
</feature>
<dbReference type="EMBL" id="JASPKZ010003050">
    <property type="protein sequence ID" value="KAJ9594366.1"/>
    <property type="molecule type" value="Genomic_DNA"/>
</dbReference>
<feature type="region of interest" description="Disordered" evidence="2">
    <location>
        <begin position="413"/>
        <end position="479"/>
    </location>
</feature>
<name>A0AAD8A8B0_DIPPU</name>
<feature type="compositionally biased region" description="Basic and acidic residues" evidence="2">
    <location>
        <begin position="1152"/>
        <end position="1170"/>
    </location>
</feature>
<dbReference type="InterPro" id="IPR051576">
    <property type="entry name" value="PX-Rho_GAP"/>
</dbReference>
<dbReference type="GO" id="GO:0007264">
    <property type="term" value="P:small GTPase-mediated signal transduction"/>
    <property type="evidence" value="ECO:0007669"/>
    <property type="project" value="TreeGrafter"/>
</dbReference>
<feature type="region of interest" description="Disordered" evidence="2">
    <location>
        <begin position="871"/>
        <end position="1004"/>
    </location>
</feature>
<dbReference type="Proteomes" id="UP001233999">
    <property type="component" value="Unassembled WGS sequence"/>
</dbReference>
<feature type="compositionally biased region" description="Polar residues" evidence="2">
    <location>
        <begin position="685"/>
        <end position="705"/>
    </location>
</feature>
<evidence type="ECO:0000256" key="1">
    <source>
        <dbReference type="ARBA" id="ARBA00022468"/>
    </source>
</evidence>
<dbReference type="PANTHER" id="PTHR15729">
    <property type="entry name" value="CDC42 GTPASE-ACTIVATING PROTEIN"/>
    <property type="match status" value="1"/>
</dbReference>
<feature type="region of interest" description="Disordered" evidence="2">
    <location>
        <begin position="514"/>
        <end position="607"/>
    </location>
</feature>
<dbReference type="Gene3D" id="1.10.555.10">
    <property type="entry name" value="Rho GTPase activation protein"/>
    <property type="match status" value="1"/>
</dbReference>
<feature type="region of interest" description="Disordered" evidence="2">
    <location>
        <begin position="1085"/>
        <end position="1351"/>
    </location>
</feature>
<reference evidence="4" key="2">
    <citation type="submission" date="2023-05" db="EMBL/GenBank/DDBJ databases">
        <authorList>
            <person name="Fouks B."/>
        </authorList>
    </citation>
    <scope>NUCLEOTIDE SEQUENCE</scope>
    <source>
        <strain evidence="4">Stay&amp;Tobe</strain>
        <tissue evidence="4">Testes</tissue>
    </source>
</reference>
<feature type="compositionally biased region" description="Basic and acidic residues" evidence="2">
    <location>
        <begin position="1240"/>
        <end position="1283"/>
    </location>
</feature>
<dbReference type="GO" id="GO:0005096">
    <property type="term" value="F:GTPase activator activity"/>
    <property type="evidence" value="ECO:0007669"/>
    <property type="project" value="UniProtKB-KW"/>
</dbReference>
<feature type="compositionally biased region" description="Low complexity" evidence="2">
    <location>
        <begin position="230"/>
        <end position="253"/>
    </location>
</feature>
<dbReference type="SMART" id="SM00324">
    <property type="entry name" value="RhoGAP"/>
    <property type="match status" value="1"/>
</dbReference>
<feature type="domain" description="Rho-GAP" evidence="3">
    <location>
        <begin position="1"/>
        <end position="147"/>
    </location>
</feature>
<evidence type="ECO:0000259" key="3">
    <source>
        <dbReference type="PROSITE" id="PS50238"/>
    </source>
</evidence>
<protein>
    <recommendedName>
        <fullName evidence="3">Rho-GAP domain-containing protein</fullName>
    </recommendedName>
</protein>
<organism evidence="4 5">
    <name type="scientific">Diploptera punctata</name>
    <name type="common">Pacific beetle cockroach</name>
    <dbReference type="NCBI Taxonomy" id="6984"/>
    <lineage>
        <taxon>Eukaryota</taxon>
        <taxon>Metazoa</taxon>
        <taxon>Ecdysozoa</taxon>
        <taxon>Arthropoda</taxon>
        <taxon>Hexapoda</taxon>
        <taxon>Insecta</taxon>
        <taxon>Pterygota</taxon>
        <taxon>Neoptera</taxon>
        <taxon>Polyneoptera</taxon>
        <taxon>Dictyoptera</taxon>
        <taxon>Blattodea</taxon>
        <taxon>Blaberoidea</taxon>
        <taxon>Blaberidae</taxon>
        <taxon>Diplopterinae</taxon>
        <taxon>Diploptera</taxon>
    </lineage>
</organism>
<feature type="compositionally biased region" description="Polar residues" evidence="2">
    <location>
        <begin position="961"/>
        <end position="971"/>
    </location>
</feature>